<protein>
    <submittedName>
        <fullName evidence="1">DUF5330 domain-containing protein</fullName>
    </submittedName>
</protein>
<reference evidence="1" key="1">
    <citation type="submission" date="2022-11" db="EMBL/GenBank/DDBJ databases">
        <title>beta-Carotene-producing bacterium, Jeongeuplla avenae sp. nov., alleviates the salt stress of Arabidopsis seedlings.</title>
        <authorList>
            <person name="Jiang L."/>
            <person name="Lee J."/>
        </authorList>
    </citation>
    <scope>NUCLEOTIDE SEQUENCE</scope>
    <source>
        <strain evidence="1">DY_R2A_6</strain>
    </source>
</reference>
<evidence type="ECO:0000313" key="1">
    <source>
        <dbReference type="EMBL" id="WAJ26725.1"/>
    </source>
</evidence>
<evidence type="ECO:0000313" key="2">
    <source>
        <dbReference type="Proteomes" id="UP001163223"/>
    </source>
</evidence>
<gene>
    <name evidence="1" type="ORF">OXU80_17885</name>
</gene>
<organism evidence="1 2">
    <name type="scientific">Antarcticirhabdus aurantiaca</name>
    <dbReference type="NCBI Taxonomy" id="2606717"/>
    <lineage>
        <taxon>Bacteria</taxon>
        <taxon>Pseudomonadati</taxon>
        <taxon>Pseudomonadota</taxon>
        <taxon>Alphaproteobacteria</taxon>
        <taxon>Hyphomicrobiales</taxon>
        <taxon>Aurantimonadaceae</taxon>
        <taxon>Antarcticirhabdus</taxon>
    </lineage>
</organism>
<sequence>MIRFLVKSAALLGLAAVILPNASGEGGPDLSVGGLLSGIQEAASDLSGFCDRAPTACLAGREAASFAAAQIGEGARLAYAYARGEDASLADGPPVLVEVTPRSTDPTLTGSLPGAATALREEPRTSRLDVERAIRETEPAHAPSPRRASPAPAVPQAYLPPRAATQPRAAAQPPSQHGQPRPYAMPSKGPAVPDRPLLERGGEGVVAFAPSPAPAPKNNRAFAQIPRSEVPSVPAPNMPVPRPAPRA</sequence>
<dbReference type="EMBL" id="CP113520">
    <property type="protein sequence ID" value="WAJ26725.1"/>
    <property type="molecule type" value="Genomic_DNA"/>
</dbReference>
<accession>A0ACD4NIM9</accession>
<keyword evidence="2" id="KW-1185">Reference proteome</keyword>
<dbReference type="Proteomes" id="UP001163223">
    <property type="component" value="Chromosome"/>
</dbReference>
<name>A0ACD4NIM9_9HYPH</name>
<proteinExistence type="predicted"/>